<name>A0A8F7KPF6_KLEPN</name>
<evidence type="ECO:0000313" key="1">
    <source>
        <dbReference type="EMBL" id="QXV89967.1"/>
    </source>
</evidence>
<keyword evidence="1" id="KW-0614">Plasmid</keyword>
<sequence>MDSMTTNSLRTASVPMVTSTGLQYASCTDAWAAMKASFASPQGVSIMKHIGQMNQIVEPAKEESGQESDFLQGVATMLFGRAGQAHNITTGAFALNQIDKGVLQYRKSLGIAADYQLFEASMKRTNAMVSQGQLWLNISGAAISFLEILSWKCSAT</sequence>
<proteinExistence type="predicted"/>
<accession>A0A8F7KPF6</accession>
<protein>
    <recommendedName>
        <fullName evidence="2">TraG N-terminal Proteobacteria domain-containing protein</fullName>
    </recommendedName>
</protein>
<geneLocation type="plasmid" evidence="1">
    <name>phvKpST395_2024</name>
</geneLocation>
<organism evidence="1">
    <name type="scientific">Klebsiella pneumoniae subsp. pneumoniae</name>
    <dbReference type="NCBI Taxonomy" id="72407"/>
    <lineage>
        <taxon>Bacteria</taxon>
        <taxon>Pseudomonadati</taxon>
        <taxon>Pseudomonadota</taxon>
        <taxon>Gammaproteobacteria</taxon>
        <taxon>Enterobacterales</taxon>
        <taxon>Enterobacteriaceae</taxon>
        <taxon>Klebsiella/Raoultella group</taxon>
        <taxon>Klebsiella</taxon>
        <taxon>Klebsiella pneumoniae complex</taxon>
    </lineage>
</organism>
<reference evidence="1" key="1">
    <citation type="journal article" date="2021" name="Antibiotics">
        <title>Emergence of Hybrid Resistance and Virulence Plasmids Harboring New Delhi Metallo-beta-Lactamase in Klebsiella pneumoniae in Russia.</title>
        <authorList>
            <person name="Starkova P."/>
            <person name="Lazareva I."/>
            <person name="Avdeeva A."/>
            <person name="Sulian O."/>
            <person name="Likholetova D."/>
            <person name="Ageevets V."/>
            <person name="Lebedeva M."/>
            <person name="Gostev V."/>
            <person name="Sopova J."/>
            <person name="Sidorenko S."/>
        </authorList>
    </citation>
    <scope>NUCLEOTIDE SEQUENCE</scope>
    <source>
        <plasmid evidence="1">phvKpST395_2024</plasmid>
    </source>
</reference>
<dbReference type="EMBL" id="MW911667">
    <property type="protein sequence ID" value="QXV89967.1"/>
    <property type="molecule type" value="Genomic_DNA"/>
</dbReference>
<evidence type="ECO:0008006" key="2">
    <source>
        <dbReference type="Google" id="ProtNLM"/>
    </source>
</evidence>
<dbReference type="AlphaFoldDB" id="A0A8F7KPF6"/>